<sequence>MKKHFLKNKKQERILEKAYPPLTIERENIDVYKLNDGQKAAIQEAREQIKRGDFLTDNQANREIDKWL</sequence>
<proteinExistence type="predicted"/>
<name>A0ABT8F0V0_9BACT</name>
<keyword evidence="2" id="KW-1185">Reference proteome</keyword>
<evidence type="ECO:0000313" key="2">
    <source>
        <dbReference type="Proteomes" id="UP001168552"/>
    </source>
</evidence>
<dbReference type="RefSeq" id="WP_320002594.1">
    <property type="nucleotide sequence ID" value="NZ_JAUHJS010000001.1"/>
</dbReference>
<dbReference type="EMBL" id="JAUHJS010000001">
    <property type="protein sequence ID" value="MDN4164067.1"/>
    <property type="molecule type" value="Genomic_DNA"/>
</dbReference>
<dbReference type="Proteomes" id="UP001168552">
    <property type="component" value="Unassembled WGS sequence"/>
</dbReference>
<reference evidence="1" key="1">
    <citation type="submission" date="2023-06" db="EMBL/GenBank/DDBJ databases">
        <title>Cytophagales bacterium Strain LB-30, isolated from soil.</title>
        <authorList>
            <person name="Liu B."/>
        </authorList>
    </citation>
    <scope>NUCLEOTIDE SEQUENCE</scope>
    <source>
        <strain evidence="1">LB-30</strain>
    </source>
</reference>
<comment type="caution">
    <text evidence="1">The sequence shown here is derived from an EMBL/GenBank/DDBJ whole genome shotgun (WGS) entry which is preliminary data.</text>
</comment>
<evidence type="ECO:0008006" key="3">
    <source>
        <dbReference type="Google" id="ProtNLM"/>
    </source>
</evidence>
<gene>
    <name evidence="1" type="ORF">QWY31_01070</name>
</gene>
<accession>A0ABT8F0V0</accession>
<organism evidence="1 2">
    <name type="scientific">Shiella aurantiaca</name>
    <dbReference type="NCBI Taxonomy" id="3058365"/>
    <lineage>
        <taxon>Bacteria</taxon>
        <taxon>Pseudomonadati</taxon>
        <taxon>Bacteroidota</taxon>
        <taxon>Cytophagia</taxon>
        <taxon>Cytophagales</taxon>
        <taxon>Shiellaceae</taxon>
        <taxon>Shiella</taxon>
    </lineage>
</organism>
<protein>
    <recommendedName>
        <fullName evidence="3">CopG family transcriptional regulator</fullName>
    </recommendedName>
</protein>
<evidence type="ECO:0000313" key="1">
    <source>
        <dbReference type="EMBL" id="MDN4164067.1"/>
    </source>
</evidence>